<keyword evidence="5" id="KW-1185">Reference proteome</keyword>
<sequence>MKKLVIGLTLGMLLGSAATALAATNETVQATFAKFVFKVNGQERQLQTTPLVVDGTSYLPVREVAGLLGYELKYDEATREISLTGSSAKTTEPQPAVSEPKDGENMNTTAPKADGWVSLQEVIEKHGVKVTIDKETVISNGNNTLIFPFGIKTLAGKSTSVPYYFTSESSGATLMISEGSTFIKKDDLKLLGID</sequence>
<comment type="caution">
    <text evidence="4">The sequence shown here is derived from an EMBL/GenBank/DDBJ whole genome shotgun (WGS) entry which is preliminary data.</text>
</comment>
<dbReference type="EMBL" id="JAUMKJ010000089">
    <property type="protein sequence ID" value="MDO3681977.1"/>
    <property type="molecule type" value="Genomic_DNA"/>
</dbReference>
<reference evidence="4" key="1">
    <citation type="submission" date="2023-07" db="EMBL/GenBank/DDBJ databases">
        <authorList>
            <person name="Aktuganov G."/>
            <person name="Boyko T."/>
            <person name="Delegan Y."/>
            <person name="Galimzianova N."/>
            <person name="Gilvanova E."/>
            <person name="Korobov V."/>
            <person name="Kuzmina L."/>
            <person name="Melentiev A."/>
            <person name="Milman P."/>
            <person name="Ryabova A."/>
            <person name="Stupak E."/>
            <person name="Yasakov T."/>
            <person name="Zharikova N."/>
            <person name="Zhurenko E."/>
        </authorList>
    </citation>
    <scope>NUCLEOTIDE SEQUENCE</scope>
    <source>
        <strain evidence="4">IB-739</strain>
    </source>
</reference>
<proteinExistence type="predicted"/>
<accession>A0ABT8VLZ1</accession>
<feature type="chain" id="PRO_5047413847" evidence="2">
    <location>
        <begin position="23"/>
        <end position="194"/>
    </location>
</feature>
<feature type="domain" description="Copper amine oxidase-like N-terminal" evidence="3">
    <location>
        <begin position="22"/>
        <end position="82"/>
    </location>
</feature>
<feature type="compositionally biased region" description="Polar residues" evidence="1">
    <location>
        <begin position="83"/>
        <end position="93"/>
    </location>
</feature>
<dbReference type="Proteomes" id="UP001168883">
    <property type="component" value="Unassembled WGS sequence"/>
</dbReference>
<dbReference type="SUPFAM" id="SSF55383">
    <property type="entry name" value="Copper amine oxidase, domain N"/>
    <property type="match status" value="1"/>
</dbReference>
<protein>
    <submittedName>
        <fullName evidence="4">Stalk domain-containing protein</fullName>
    </submittedName>
</protein>
<keyword evidence="2" id="KW-0732">Signal</keyword>
<evidence type="ECO:0000256" key="2">
    <source>
        <dbReference type="SAM" id="SignalP"/>
    </source>
</evidence>
<dbReference type="InterPro" id="IPR036582">
    <property type="entry name" value="Mao_N_sf"/>
</dbReference>
<feature type="signal peptide" evidence="2">
    <location>
        <begin position="1"/>
        <end position="22"/>
    </location>
</feature>
<evidence type="ECO:0000256" key="1">
    <source>
        <dbReference type="SAM" id="MobiDB-lite"/>
    </source>
</evidence>
<feature type="region of interest" description="Disordered" evidence="1">
    <location>
        <begin position="83"/>
        <end position="111"/>
    </location>
</feature>
<organism evidence="4 5">
    <name type="scientific">Paenibacillus ehimensis</name>
    <dbReference type="NCBI Taxonomy" id="79264"/>
    <lineage>
        <taxon>Bacteria</taxon>
        <taxon>Bacillati</taxon>
        <taxon>Bacillota</taxon>
        <taxon>Bacilli</taxon>
        <taxon>Bacillales</taxon>
        <taxon>Paenibacillaceae</taxon>
        <taxon>Paenibacillus</taxon>
    </lineage>
</organism>
<evidence type="ECO:0000313" key="5">
    <source>
        <dbReference type="Proteomes" id="UP001168883"/>
    </source>
</evidence>
<dbReference type="RefSeq" id="WP_302881484.1">
    <property type="nucleotide sequence ID" value="NZ_JAUMKJ010000089.1"/>
</dbReference>
<gene>
    <name evidence="4" type="ORF">Q3C12_33825</name>
</gene>
<name>A0ABT8VLZ1_9BACL</name>
<dbReference type="Pfam" id="PF07833">
    <property type="entry name" value="Cu_amine_oxidN1"/>
    <property type="match status" value="1"/>
</dbReference>
<dbReference type="InterPro" id="IPR012854">
    <property type="entry name" value="Cu_amine_oxidase-like_N"/>
</dbReference>
<evidence type="ECO:0000313" key="4">
    <source>
        <dbReference type="EMBL" id="MDO3681977.1"/>
    </source>
</evidence>
<evidence type="ECO:0000259" key="3">
    <source>
        <dbReference type="Pfam" id="PF07833"/>
    </source>
</evidence>